<dbReference type="GO" id="GO:0010241">
    <property type="term" value="P:ent-kaurene oxidation to kaurenoic acid"/>
    <property type="evidence" value="ECO:0007669"/>
    <property type="project" value="InterPro"/>
</dbReference>
<feature type="domain" description="DUF7798" evidence="9">
    <location>
        <begin position="714"/>
        <end position="985"/>
    </location>
</feature>
<protein>
    <recommendedName>
        <fullName evidence="9">DUF7798 domain-containing protein</fullName>
    </recommendedName>
</protein>
<dbReference type="PANTHER" id="PTHR47283">
    <property type="entry name" value="ENT-KAURENE OXIDASE, CHLOROPLASTIC"/>
    <property type="match status" value="1"/>
</dbReference>
<dbReference type="GO" id="GO:0009707">
    <property type="term" value="C:chloroplast outer membrane"/>
    <property type="evidence" value="ECO:0007669"/>
    <property type="project" value="TreeGrafter"/>
</dbReference>
<dbReference type="SUPFAM" id="SSF48264">
    <property type="entry name" value="Cytochrome P450"/>
    <property type="match status" value="1"/>
</dbReference>
<accession>A0A9Q0K6G7</accession>
<feature type="binding site" description="axial binding residue" evidence="6">
    <location>
        <position position="456"/>
    </location>
    <ligand>
        <name>heme</name>
        <dbReference type="ChEBI" id="CHEBI:30413"/>
    </ligand>
    <ligandPart>
        <name>Fe</name>
        <dbReference type="ChEBI" id="CHEBI:18248"/>
    </ligandPart>
</feature>
<gene>
    <name evidence="10" type="ORF">NE237_016770</name>
</gene>
<feature type="transmembrane region" description="Helical" evidence="8">
    <location>
        <begin position="12"/>
        <end position="29"/>
    </location>
</feature>
<evidence type="ECO:0000256" key="2">
    <source>
        <dbReference type="ARBA" id="ARBA00010617"/>
    </source>
</evidence>
<keyword evidence="6" id="KW-0479">Metal-binding</keyword>
<feature type="region of interest" description="Disordered" evidence="7">
    <location>
        <begin position="565"/>
        <end position="595"/>
    </location>
</feature>
<comment type="caution">
    <text evidence="10">The sequence shown here is derived from an EMBL/GenBank/DDBJ whole genome shotgun (WGS) entry which is preliminary data.</text>
</comment>
<dbReference type="OrthoDB" id="1922570at2759"/>
<dbReference type="Gene3D" id="1.10.630.10">
    <property type="entry name" value="Cytochrome P450"/>
    <property type="match status" value="1"/>
</dbReference>
<feature type="compositionally biased region" description="Basic and acidic residues" evidence="7">
    <location>
        <begin position="573"/>
        <end position="595"/>
    </location>
</feature>
<name>A0A9Q0K6G7_9MAGN</name>
<organism evidence="10 11">
    <name type="scientific">Protea cynaroides</name>
    <dbReference type="NCBI Taxonomy" id="273540"/>
    <lineage>
        <taxon>Eukaryota</taxon>
        <taxon>Viridiplantae</taxon>
        <taxon>Streptophyta</taxon>
        <taxon>Embryophyta</taxon>
        <taxon>Tracheophyta</taxon>
        <taxon>Spermatophyta</taxon>
        <taxon>Magnoliopsida</taxon>
        <taxon>Proteales</taxon>
        <taxon>Proteaceae</taxon>
        <taxon>Protea</taxon>
    </lineage>
</organism>
<dbReference type="GO" id="GO:0016709">
    <property type="term" value="F:oxidoreductase activity, acting on paired donors, with incorporation or reduction of molecular oxygen, NAD(P)H as one donor, and incorporation of one atom of oxygen"/>
    <property type="evidence" value="ECO:0007669"/>
    <property type="project" value="TreeGrafter"/>
</dbReference>
<keyword evidence="5 8" id="KW-0472">Membrane</keyword>
<comment type="cofactor">
    <cofactor evidence="6">
        <name>heme</name>
        <dbReference type="ChEBI" id="CHEBI:30413"/>
    </cofactor>
</comment>
<feature type="region of interest" description="Disordered" evidence="7">
    <location>
        <begin position="784"/>
        <end position="803"/>
    </location>
</feature>
<dbReference type="GO" id="GO:0020037">
    <property type="term" value="F:heme binding"/>
    <property type="evidence" value="ECO:0007669"/>
    <property type="project" value="InterPro"/>
</dbReference>
<reference evidence="10" key="1">
    <citation type="journal article" date="2023" name="Plant J.">
        <title>The genome of the king protea, Protea cynaroides.</title>
        <authorList>
            <person name="Chang J."/>
            <person name="Duong T.A."/>
            <person name="Schoeman C."/>
            <person name="Ma X."/>
            <person name="Roodt D."/>
            <person name="Barker N."/>
            <person name="Li Z."/>
            <person name="Van de Peer Y."/>
            <person name="Mizrachi E."/>
        </authorList>
    </citation>
    <scope>NUCLEOTIDE SEQUENCE</scope>
    <source>
        <tissue evidence="10">Young leaves</tissue>
    </source>
</reference>
<dbReference type="GO" id="GO:0052615">
    <property type="term" value="F:ent-kaurene oxidase activity"/>
    <property type="evidence" value="ECO:0007669"/>
    <property type="project" value="InterPro"/>
</dbReference>
<dbReference type="GO" id="GO:0009686">
    <property type="term" value="P:gibberellin biosynthetic process"/>
    <property type="evidence" value="ECO:0007669"/>
    <property type="project" value="InterPro"/>
</dbReference>
<evidence type="ECO:0000259" key="9">
    <source>
        <dbReference type="Pfam" id="PF25074"/>
    </source>
</evidence>
<keyword evidence="6" id="KW-0408">Iron</keyword>
<comment type="similarity">
    <text evidence="2">Belongs to the cytochrome P450 family.</text>
</comment>
<keyword evidence="4 8" id="KW-1133">Transmembrane helix</keyword>
<proteinExistence type="inferred from homology"/>
<dbReference type="EMBL" id="JAMYWD010000007">
    <property type="protein sequence ID" value="KAJ4964921.1"/>
    <property type="molecule type" value="Genomic_DNA"/>
</dbReference>
<dbReference type="PRINTS" id="PR00385">
    <property type="entry name" value="P450"/>
</dbReference>
<evidence type="ECO:0000256" key="6">
    <source>
        <dbReference type="PIRSR" id="PIRSR602401-1"/>
    </source>
</evidence>
<evidence type="ECO:0000313" key="11">
    <source>
        <dbReference type="Proteomes" id="UP001141806"/>
    </source>
</evidence>
<dbReference type="PRINTS" id="PR00463">
    <property type="entry name" value="EP450I"/>
</dbReference>
<dbReference type="GO" id="GO:0005783">
    <property type="term" value="C:endoplasmic reticulum"/>
    <property type="evidence" value="ECO:0007669"/>
    <property type="project" value="TreeGrafter"/>
</dbReference>
<evidence type="ECO:0000256" key="3">
    <source>
        <dbReference type="ARBA" id="ARBA00022692"/>
    </source>
</evidence>
<dbReference type="Pfam" id="PF25074">
    <property type="entry name" value="DUF7798"/>
    <property type="match status" value="1"/>
</dbReference>
<comment type="subcellular location">
    <subcellularLocation>
        <location evidence="1">Membrane</location>
        <topology evidence="1">Single-pass membrane protein</topology>
    </subcellularLocation>
</comment>
<sequence length="988" mass="109997">MTVIEAISGYPAMVYVTISVGLLTVLFFIRRLLFNRNRSPAKPPSPPEVPGIPLIGNLLQLKEKKPYQTFAKWAEIYGPIYSIRAGASKMVVINSAHVAKEAMVTNYSSISTRKLSNALKILTYDKCMVATSDYDEFHKMVKRHLLISVLGPSAQKRLRSQRDTMIENALNRFRAHVNNNPHQAVNFRNIFGDELFRLSLKEALGKDVESSIYVEDLGTRLSREEIFEVLVHDPMMGAIEVDWRDFFPYLTWVPNKSIETKIKRMDARRAAVMKALIGEQKKRIALGQEMNCYLDHMLSEEKTLSEKQLMILLWEVIIESSDTTMVTAEWALYELAKDADRQDCLYREIQNICGSNEITEEHLSQLPYLSAVFHETLRKYSPVPIVPIRYVHENTQLGGYHIAAGTQIAINLYGCNMDKKQWEEPEKWKPERFLDSKYDPTDLYKTIAFGGGKRVCAENDLHVLGTLCRSELEFRRSRSKNRFKEGSLMEENTQSSRKEKLESDSASEAAPVPKPASAKGGWGGWGISPFSVLSDLQKAAAVAAEEISRNAAEVAKNAAKGISDIQNIQPDLESEKEGGLEDSESEGKHDEDDDKLRNSALDKLEKASEDSFLGQGLKVLDKSVENFASGAWQAFGNAWKGGSDLVHKLEHSAATSAPSLIETGKAFTSRGIEVLERVGKETMELLITETGIEVDKDSQEAEQSTGDEQLFEEVTFDRCFYIYGGPEQLEELEALSNHYALLFNRRKAKLSSEQKSLYDGKLRQVQQILSLSTEIDGSDVDLDKGKKIETTEEQSAGEMKSLRDSSVSKAADMAAGFANSLVGLAANDIIQRTTGRLETIHSEGVHRLSELCCFAVSQLLMLGKSVISNSNKVQSEDADSETLKIDWPDDSLAKAKIIRLHAQSMTGDVEAVSESFITGISDVAEAYQAALKAASTDVQEGPQETTILDKANTISDHLRGDRTTALDKIQDGLQYLPFVVLSTSMLTA</sequence>
<dbReference type="InterPro" id="IPR036396">
    <property type="entry name" value="Cyt_P450_sf"/>
</dbReference>
<keyword evidence="11" id="KW-1185">Reference proteome</keyword>
<evidence type="ECO:0000256" key="7">
    <source>
        <dbReference type="SAM" id="MobiDB-lite"/>
    </source>
</evidence>
<evidence type="ECO:0000256" key="1">
    <source>
        <dbReference type="ARBA" id="ARBA00004167"/>
    </source>
</evidence>
<dbReference type="PANTHER" id="PTHR47283:SF1">
    <property type="entry name" value="ENT-KAURENE OXIDASE, CHLOROPLASTIC"/>
    <property type="match status" value="1"/>
</dbReference>
<dbReference type="InterPro" id="IPR002401">
    <property type="entry name" value="Cyt_P450_E_grp-I"/>
</dbReference>
<evidence type="ECO:0000256" key="5">
    <source>
        <dbReference type="ARBA" id="ARBA00023136"/>
    </source>
</evidence>
<evidence type="ECO:0000313" key="10">
    <source>
        <dbReference type="EMBL" id="KAJ4964921.1"/>
    </source>
</evidence>
<dbReference type="InterPro" id="IPR044225">
    <property type="entry name" value="KO_chloroplastic"/>
</dbReference>
<dbReference type="GO" id="GO:0005506">
    <property type="term" value="F:iron ion binding"/>
    <property type="evidence" value="ECO:0007669"/>
    <property type="project" value="InterPro"/>
</dbReference>
<evidence type="ECO:0000256" key="8">
    <source>
        <dbReference type="SAM" id="Phobius"/>
    </source>
</evidence>
<dbReference type="InterPro" id="IPR056700">
    <property type="entry name" value="DUF7798"/>
</dbReference>
<dbReference type="Proteomes" id="UP001141806">
    <property type="component" value="Unassembled WGS sequence"/>
</dbReference>
<dbReference type="AlphaFoldDB" id="A0A9Q0K6G7"/>
<dbReference type="Pfam" id="PF00067">
    <property type="entry name" value="p450"/>
    <property type="match status" value="1"/>
</dbReference>
<evidence type="ECO:0000256" key="4">
    <source>
        <dbReference type="ARBA" id="ARBA00022989"/>
    </source>
</evidence>
<keyword evidence="3 8" id="KW-0812">Transmembrane</keyword>
<keyword evidence="6" id="KW-0349">Heme</keyword>
<feature type="region of interest" description="Disordered" evidence="7">
    <location>
        <begin position="485"/>
        <end position="520"/>
    </location>
</feature>
<dbReference type="InterPro" id="IPR001128">
    <property type="entry name" value="Cyt_P450"/>
</dbReference>